<comment type="caution">
    <text evidence="1">The sequence shown here is derived from an EMBL/GenBank/DDBJ whole genome shotgun (WGS) entry which is preliminary data.</text>
</comment>
<reference evidence="1" key="1">
    <citation type="submission" date="2020-08" db="EMBL/GenBank/DDBJ databases">
        <title>Multicomponent nature underlies the extraordinary mechanical properties of spider dragline silk.</title>
        <authorList>
            <person name="Kono N."/>
            <person name="Nakamura H."/>
            <person name="Mori M."/>
            <person name="Yoshida Y."/>
            <person name="Ohtoshi R."/>
            <person name="Malay A.D."/>
            <person name="Moran D.A.P."/>
            <person name="Tomita M."/>
            <person name="Numata K."/>
            <person name="Arakawa K."/>
        </authorList>
    </citation>
    <scope>NUCLEOTIDE SEQUENCE</scope>
</reference>
<evidence type="ECO:0000313" key="1">
    <source>
        <dbReference type="EMBL" id="GFS95689.1"/>
    </source>
</evidence>
<evidence type="ECO:0000313" key="2">
    <source>
        <dbReference type="Proteomes" id="UP000887013"/>
    </source>
</evidence>
<proteinExistence type="predicted"/>
<dbReference type="Proteomes" id="UP000887013">
    <property type="component" value="Unassembled WGS sequence"/>
</dbReference>
<protein>
    <submittedName>
        <fullName evidence="1">Uncharacterized protein</fullName>
    </submittedName>
</protein>
<gene>
    <name evidence="1" type="ORF">NPIL_443411</name>
</gene>
<keyword evidence="2" id="KW-1185">Reference proteome</keyword>
<dbReference type="AlphaFoldDB" id="A0A8X6N647"/>
<name>A0A8X6N647_NEPPI</name>
<dbReference type="EMBL" id="BMAW01054308">
    <property type="protein sequence ID" value="GFS95689.1"/>
    <property type="molecule type" value="Genomic_DNA"/>
</dbReference>
<accession>A0A8X6N647</accession>
<sequence>MARVSRRRLKSPVRLTFPKTSLWPIDYCEQKPLQSKIFFYKAADKPVKSSARHLGMSETSSHLTAAWRIMVFWGSQCSSADSRYFPLQMSPRTNLTRHSWNTFDVFTR</sequence>
<organism evidence="1 2">
    <name type="scientific">Nephila pilipes</name>
    <name type="common">Giant wood spider</name>
    <name type="synonym">Nephila maculata</name>
    <dbReference type="NCBI Taxonomy" id="299642"/>
    <lineage>
        <taxon>Eukaryota</taxon>
        <taxon>Metazoa</taxon>
        <taxon>Ecdysozoa</taxon>
        <taxon>Arthropoda</taxon>
        <taxon>Chelicerata</taxon>
        <taxon>Arachnida</taxon>
        <taxon>Araneae</taxon>
        <taxon>Araneomorphae</taxon>
        <taxon>Entelegynae</taxon>
        <taxon>Araneoidea</taxon>
        <taxon>Nephilidae</taxon>
        <taxon>Nephila</taxon>
    </lineage>
</organism>